<feature type="domain" description="Methyltransferase FkbM" evidence="1">
    <location>
        <begin position="49"/>
        <end position="208"/>
    </location>
</feature>
<dbReference type="NCBIfam" id="TIGR01444">
    <property type="entry name" value="fkbM_fam"/>
    <property type="match status" value="1"/>
</dbReference>
<organism evidence="2 3">
    <name type="scientific">Streptomyces lincolnensis</name>
    <dbReference type="NCBI Taxonomy" id="1915"/>
    <lineage>
        <taxon>Bacteria</taxon>
        <taxon>Bacillati</taxon>
        <taxon>Actinomycetota</taxon>
        <taxon>Actinomycetes</taxon>
        <taxon>Kitasatosporales</taxon>
        <taxon>Streptomycetaceae</taxon>
        <taxon>Streptomyces</taxon>
    </lineage>
</organism>
<reference evidence="2 3" key="1">
    <citation type="submission" date="2016-07" db="EMBL/GenBank/DDBJ databases">
        <title>Enhancement of antibiotic productionsby engineered nitrateutilization in actinobacteria.</title>
        <authorList>
            <person name="Meng S.C."/>
        </authorList>
    </citation>
    <scope>NUCLEOTIDE SEQUENCE [LARGE SCALE GENOMIC DNA]</scope>
    <source>
        <strain evidence="2 3">NRRL 2936</strain>
    </source>
</reference>
<proteinExistence type="predicted"/>
<evidence type="ECO:0000313" key="2">
    <source>
        <dbReference type="EMBL" id="ANS70556.1"/>
    </source>
</evidence>
<accession>A0A1B1MPM2</accession>
<dbReference type="SUPFAM" id="SSF53335">
    <property type="entry name" value="S-adenosyl-L-methionine-dependent methyltransferases"/>
    <property type="match status" value="1"/>
</dbReference>
<name>A0A1B1MPM2_STRLN</name>
<dbReference type="InterPro" id="IPR052514">
    <property type="entry name" value="SAM-dependent_MTase"/>
</dbReference>
<sequence>MTSTTLTTFANGLRLYTQSPDEARFQYREIFEHGCYEGMSLPPRALVVDVGACIGMFTLYTKLRHPDARVIAFEPVAESRRILDRNIALHRLADVRVEAHGVGRAPNEAVSFTYYPRLPGNSTRYPDQKALQIAVLAEKYPDEDAVANHRGFQVTAPVDRLSRWLPRDGRVDLLKIDVEGAEIDVLEGIDADDWPRIDRVVAEVQDLDGRLAAATRLLRDAGLDTVCEPSPLVETEIRTFLVTARRDGREAE</sequence>
<dbReference type="Pfam" id="PF05050">
    <property type="entry name" value="Methyltransf_21"/>
    <property type="match status" value="1"/>
</dbReference>
<dbReference type="PANTHER" id="PTHR34203:SF15">
    <property type="entry name" value="SLL1173 PROTEIN"/>
    <property type="match status" value="1"/>
</dbReference>
<gene>
    <name evidence="2" type="ORF">SLINC_8332</name>
</gene>
<dbReference type="STRING" id="1915.SLINC_8332"/>
<dbReference type="KEGG" id="sls:SLINC_8332"/>
<dbReference type="PANTHER" id="PTHR34203">
    <property type="entry name" value="METHYLTRANSFERASE, FKBM FAMILY PROTEIN"/>
    <property type="match status" value="1"/>
</dbReference>
<dbReference type="EMBL" id="CP016438">
    <property type="protein sequence ID" value="ANS70556.1"/>
    <property type="molecule type" value="Genomic_DNA"/>
</dbReference>
<keyword evidence="3" id="KW-1185">Reference proteome</keyword>
<evidence type="ECO:0000259" key="1">
    <source>
        <dbReference type="Pfam" id="PF05050"/>
    </source>
</evidence>
<dbReference type="InterPro" id="IPR029063">
    <property type="entry name" value="SAM-dependent_MTases_sf"/>
</dbReference>
<dbReference type="AlphaFoldDB" id="A0A1B1MPM2"/>
<dbReference type="Gene3D" id="3.40.50.150">
    <property type="entry name" value="Vaccinia Virus protein VP39"/>
    <property type="match status" value="1"/>
</dbReference>
<evidence type="ECO:0000313" key="3">
    <source>
        <dbReference type="Proteomes" id="UP000092598"/>
    </source>
</evidence>
<dbReference type="Proteomes" id="UP000092598">
    <property type="component" value="Chromosome"/>
</dbReference>
<dbReference type="InterPro" id="IPR006342">
    <property type="entry name" value="FkbM_mtfrase"/>
</dbReference>
<protein>
    <recommendedName>
        <fullName evidence="1">Methyltransferase FkbM domain-containing protein</fullName>
    </recommendedName>
</protein>
<dbReference type="RefSeq" id="WP_067444108.1">
    <property type="nucleotide sequence ID" value="NZ_CP016438.1"/>
</dbReference>